<keyword evidence="3" id="KW-0472">Membrane</keyword>
<gene>
    <name evidence="8" type="primary">metQ3</name>
    <name evidence="8" type="ORF">CLPU_21c00320</name>
</gene>
<dbReference type="OrthoDB" id="9812878at2"/>
<evidence type="ECO:0000256" key="6">
    <source>
        <dbReference type="PIRNR" id="PIRNR002854"/>
    </source>
</evidence>
<evidence type="ECO:0000256" key="1">
    <source>
        <dbReference type="ARBA" id="ARBA00004635"/>
    </source>
</evidence>
<evidence type="ECO:0000256" key="4">
    <source>
        <dbReference type="ARBA" id="ARBA00023139"/>
    </source>
</evidence>
<sequence length="293" mass="31987">MKKSLSVLLLVFTLITGLIVSGCSKESPDNKKSEASQNGNETKKEVVLKVGASPVPHSELLNLVKDDLKEQGIILEIKEFNDYVQPNIALNDKQLDANFFQHKPYLDEFIEAKGVDLVSLGQVHVEPLGLYSESIKSLDELKDGATIAIPNDPTNGGRALLLLQNQGLIKLKENAGLTATSNDIDKNPKKLKFEELDAAQIPRTLKDVDAAVINGNFALDAGLVPTKDALTVSKDKKDDLVLEGKESPYANIIAVRKGEENNENLKALLKALQSDKVKKYIEENYKGGVVPAF</sequence>
<evidence type="ECO:0000256" key="3">
    <source>
        <dbReference type="ARBA" id="ARBA00023136"/>
    </source>
</evidence>
<reference evidence="9" key="1">
    <citation type="submission" date="2015-07" db="EMBL/GenBank/DDBJ databases">
        <title>Draft genome sequence of the purine-degrading Gottschalkia purinilyticum DSM 1384 (formerly Clostridium purinilyticum).</title>
        <authorList>
            <person name="Poehlein A."/>
            <person name="Schiel-Bengelsdorf B."/>
            <person name="Bengelsdorf F.R."/>
            <person name="Daniel R."/>
            <person name="Duerre P."/>
        </authorList>
    </citation>
    <scope>NUCLEOTIDE SEQUENCE [LARGE SCALE GENOMIC DNA]</scope>
    <source>
        <strain evidence="9">DSM 1384</strain>
    </source>
</reference>
<dbReference type="CDD" id="cd13597">
    <property type="entry name" value="PBP2_lipoprotein_Tp32"/>
    <property type="match status" value="1"/>
</dbReference>
<dbReference type="PIRSF" id="PIRSF002854">
    <property type="entry name" value="MetQ"/>
    <property type="match status" value="1"/>
</dbReference>
<dbReference type="AlphaFoldDB" id="A0A0L0W6R0"/>
<evidence type="ECO:0000313" key="8">
    <source>
        <dbReference type="EMBL" id="KNF07214.1"/>
    </source>
</evidence>
<dbReference type="InterPro" id="IPR004872">
    <property type="entry name" value="Lipoprotein_NlpA"/>
</dbReference>
<organism evidence="8 9">
    <name type="scientific">Gottschalkia purinilytica</name>
    <name type="common">Clostridium purinilyticum</name>
    <dbReference type="NCBI Taxonomy" id="1503"/>
    <lineage>
        <taxon>Bacteria</taxon>
        <taxon>Bacillati</taxon>
        <taxon>Bacillota</taxon>
        <taxon>Tissierellia</taxon>
        <taxon>Tissierellales</taxon>
        <taxon>Gottschalkiaceae</taxon>
        <taxon>Gottschalkia</taxon>
    </lineage>
</organism>
<dbReference type="Pfam" id="PF03180">
    <property type="entry name" value="Lipoprotein_9"/>
    <property type="match status" value="1"/>
</dbReference>
<dbReference type="STRING" id="1503.CLPU_21c00320"/>
<dbReference type="PANTHER" id="PTHR30429:SF0">
    <property type="entry name" value="METHIONINE-BINDING LIPOPROTEIN METQ"/>
    <property type="match status" value="1"/>
</dbReference>
<comment type="subcellular location">
    <subcellularLocation>
        <location evidence="1">Membrane</location>
        <topology evidence="1">Lipid-anchor</topology>
    </subcellularLocation>
</comment>
<proteinExistence type="inferred from homology"/>
<dbReference type="Gene3D" id="3.40.190.10">
    <property type="entry name" value="Periplasmic binding protein-like II"/>
    <property type="match status" value="2"/>
</dbReference>
<dbReference type="RefSeq" id="WP_050378686.1">
    <property type="nucleotide sequence ID" value="NZ_LGSS01000021.1"/>
</dbReference>
<name>A0A0L0W6R0_GOTPU</name>
<dbReference type="Proteomes" id="UP000037267">
    <property type="component" value="Unassembled WGS sequence"/>
</dbReference>
<dbReference type="EMBL" id="LGSS01000021">
    <property type="protein sequence ID" value="KNF07214.1"/>
    <property type="molecule type" value="Genomic_DNA"/>
</dbReference>
<dbReference type="SUPFAM" id="SSF53850">
    <property type="entry name" value="Periplasmic binding protein-like II"/>
    <property type="match status" value="1"/>
</dbReference>
<comment type="caution">
    <text evidence="8">The sequence shown here is derived from an EMBL/GenBank/DDBJ whole genome shotgun (WGS) entry which is preliminary data.</text>
</comment>
<dbReference type="PATRIC" id="fig|1503.3.peg.1332"/>
<dbReference type="PROSITE" id="PS51257">
    <property type="entry name" value="PROKAR_LIPOPROTEIN"/>
    <property type="match status" value="1"/>
</dbReference>
<feature type="lipid moiety-binding region" description="S-diacylglycerol cysteine" evidence="7">
    <location>
        <position position="23"/>
    </location>
</feature>
<evidence type="ECO:0000313" key="9">
    <source>
        <dbReference type="Proteomes" id="UP000037267"/>
    </source>
</evidence>
<comment type="similarity">
    <text evidence="6">Belongs to the nlpA lipoprotein family.</text>
</comment>
<evidence type="ECO:0000256" key="2">
    <source>
        <dbReference type="ARBA" id="ARBA00022729"/>
    </source>
</evidence>
<dbReference type="GO" id="GO:0016020">
    <property type="term" value="C:membrane"/>
    <property type="evidence" value="ECO:0007669"/>
    <property type="project" value="UniProtKB-SubCell"/>
</dbReference>
<protein>
    <recommendedName>
        <fullName evidence="6">Lipoprotein</fullName>
    </recommendedName>
</protein>
<evidence type="ECO:0000256" key="5">
    <source>
        <dbReference type="ARBA" id="ARBA00023288"/>
    </source>
</evidence>
<keyword evidence="9" id="KW-1185">Reference proteome</keyword>
<dbReference type="PANTHER" id="PTHR30429">
    <property type="entry name" value="D-METHIONINE-BINDING LIPOPROTEIN METQ"/>
    <property type="match status" value="1"/>
</dbReference>
<evidence type="ECO:0000256" key="7">
    <source>
        <dbReference type="PIRSR" id="PIRSR002854-1"/>
    </source>
</evidence>
<keyword evidence="4" id="KW-0564">Palmitate</keyword>
<accession>A0A0L0W6R0</accession>
<keyword evidence="5 6" id="KW-0449">Lipoprotein</keyword>
<keyword evidence="2" id="KW-0732">Signal</keyword>